<dbReference type="InterPro" id="IPR003660">
    <property type="entry name" value="HAMP_dom"/>
</dbReference>
<dbReference type="InterPro" id="IPR009056">
    <property type="entry name" value="Cyt_c-like_dom"/>
</dbReference>
<evidence type="ECO:0000313" key="7">
    <source>
        <dbReference type="EMBL" id="BAY81389.1"/>
    </source>
</evidence>
<feature type="domain" description="Cytochrome c" evidence="6">
    <location>
        <begin position="138"/>
        <end position="280"/>
    </location>
</feature>
<evidence type="ECO:0000259" key="6">
    <source>
        <dbReference type="PROSITE" id="PS51007"/>
    </source>
</evidence>
<name>A0A1Z4LJM0_9CYAN</name>
<evidence type="ECO:0000256" key="3">
    <source>
        <dbReference type="PROSITE-ProRule" id="PRU00433"/>
    </source>
</evidence>
<evidence type="ECO:0000256" key="4">
    <source>
        <dbReference type="SAM" id="Phobius"/>
    </source>
</evidence>
<keyword evidence="4" id="KW-1133">Transmembrane helix</keyword>
<dbReference type="EMBL" id="AP018227">
    <property type="protein sequence ID" value="BAY81389.1"/>
    <property type="molecule type" value="Genomic_DNA"/>
</dbReference>
<accession>A0A1Z4LJM0</accession>
<dbReference type="GO" id="GO:0009055">
    <property type="term" value="F:electron transfer activity"/>
    <property type="evidence" value="ECO:0007669"/>
    <property type="project" value="InterPro"/>
</dbReference>
<dbReference type="GO" id="GO:0020037">
    <property type="term" value="F:heme binding"/>
    <property type="evidence" value="ECO:0007669"/>
    <property type="project" value="InterPro"/>
</dbReference>
<dbReference type="CDD" id="cd06225">
    <property type="entry name" value="HAMP"/>
    <property type="match status" value="1"/>
</dbReference>
<evidence type="ECO:0000256" key="1">
    <source>
        <dbReference type="ARBA" id="ARBA00022723"/>
    </source>
</evidence>
<dbReference type="GO" id="GO:0046872">
    <property type="term" value="F:metal ion binding"/>
    <property type="evidence" value="ECO:0007669"/>
    <property type="project" value="UniProtKB-KW"/>
</dbReference>
<proteinExistence type="predicted"/>
<keyword evidence="3" id="KW-0349">Heme</keyword>
<keyword evidence="1 3" id="KW-0479">Metal-binding</keyword>
<dbReference type="PROSITE" id="PS51007">
    <property type="entry name" value="CYTC"/>
    <property type="match status" value="1"/>
</dbReference>
<keyword evidence="2 3" id="KW-0408">Iron</keyword>
<dbReference type="InterPro" id="IPR021796">
    <property type="entry name" value="Tll0287-like_dom"/>
</dbReference>
<feature type="domain" description="HAMP" evidence="5">
    <location>
        <begin position="236"/>
        <end position="288"/>
    </location>
</feature>
<dbReference type="PROSITE" id="PS50885">
    <property type="entry name" value="HAMP"/>
    <property type="match status" value="1"/>
</dbReference>
<dbReference type="GO" id="GO:0007165">
    <property type="term" value="P:signal transduction"/>
    <property type="evidence" value="ECO:0007669"/>
    <property type="project" value="InterPro"/>
</dbReference>
<gene>
    <name evidence="7" type="ORF">NIES267_08650</name>
</gene>
<dbReference type="Pfam" id="PF11845">
    <property type="entry name" value="Tll0287-like"/>
    <property type="match status" value="1"/>
</dbReference>
<dbReference type="Proteomes" id="UP000218418">
    <property type="component" value="Chromosome"/>
</dbReference>
<evidence type="ECO:0000259" key="5">
    <source>
        <dbReference type="PROSITE" id="PS50885"/>
    </source>
</evidence>
<dbReference type="OrthoDB" id="114218at2"/>
<organism evidence="7 8">
    <name type="scientific">Calothrix parasitica NIES-267</name>
    <dbReference type="NCBI Taxonomy" id="1973488"/>
    <lineage>
        <taxon>Bacteria</taxon>
        <taxon>Bacillati</taxon>
        <taxon>Cyanobacteriota</taxon>
        <taxon>Cyanophyceae</taxon>
        <taxon>Nostocales</taxon>
        <taxon>Calotrichaceae</taxon>
        <taxon>Calothrix</taxon>
    </lineage>
</organism>
<dbReference type="AlphaFoldDB" id="A0A1Z4LJM0"/>
<protein>
    <submittedName>
        <fullName evidence="7">Sensor protein</fullName>
    </submittedName>
</protein>
<reference evidence="7 8" key="1">
    <citation type="submission" date="2017-06" db="EMBL/GenBank/DDBJ databases">
        <title>Genome sequencing of cyanobaciteial culture collection at National Institute for Environmental Studies (NIES).</title>
        <authorList>
            <person name="Hirose Y."/>
            <person name="Shimura Y."/>
            <person name="Fujisawa T."/>
            <person name="Nakamura Y."/>
            <person name="Kawachi M."/>
        </authorList>
    </citation>
    <scope>NUCLEOTIDE SEQUENCE [LARGE SCALE GENOMIC DNA]</scope>
    <source>
        <strain evidence="7 8">NIES-267</strain>
    </source>
</reference>
<dbReference type="Gene3D" id="6.10.340.10">
    <property type="match status" value="1"/>
</dbReference>
<keyword evidence="4" id="KW-0472">Membrane</keyword>
<feature type="transmembrane region" description="Helical" evidence="4">
    <location>
        <begin position="212"/>
        <end position="234"/>
    </location>
</feature>
<evidence type="ECO:0000256" key="2">
    <source>
        <dbReference type="ARBA" id="ARBA00023004"/>
    </source>
</evidence>
<dbReference type="GO" id="GO:0016020">
    <property type="term" value="C:membrane"/>
    <property type="evidence" value="ECO:0007669"/>
    <property type="project" value="InterPro"/>
</dbReference>
<keyword evidence="8" id="KW-1185">Reference proteome</keyword>
<sequence length="297" mass="33468">MKIGTRVTLNLIVVFTIGILISGIALSNVLDRKAQGEVNSKALALMEMNNSIRNYTNEQVQPLLSDKVQTEDEFIPESIPAFSVREVFEYFRNTPEFASFLYKDATLDPTNLRDKADSFEKKIVEQFKNTNKETLSGYRTISGTKLYYTARPFSITNESCLECHSTPERAPKSLIATYGSENGFGWNLNEILGTQIVYVPAEKIFTNSRNSFFFITGIVMMIFAVVIILINLLLKTTVLERIKKIASVAEQVSVGNMNANFGKQNKDEIGDLAEAFNRMKYSLEIAMNMISKKRGNE</sequence>
<evidence type="ECO:0000313" key="8">
    <source>
        <dbReference type="Proteomes" id="UP000218418"/>
    </source>
</evidence>
<dbReference type="Pfam" id="PF00672">
    <property type="entry name" value="HAMP"/>
    <property type="match status" value="1"/>
</dbReference>
<dbReference type="SUPFAM" id="SSF158472">
    <property type="entry name" value="HAMP domain-like"/>
    <property type="match status" value="1"/>
</dbReference>
<dbReference type="SMART" id="SM00304">
    <property type="entry name" value="HAMP"/>
    <property type="match status" value="1"/>
</dbReference>
<keyword evidence="4" id="KW-0812">Transmembrane</keyword>
<feature type="transmembrane region" description="Helical" evidence="4">
    <location>
        <begin position="7"/>
        <end position="30"/>
    </location>
</feature>